<dbReference type="NCBIfam" id="TIGR00231">
    <property type="entry name" value="small_GTP"/>
    <property type="match status" value="1"/>
</dbReference>
<dbReference type="Gene3D" id="3.30.230.10">
    <property type="match status" value="1"/>
</dbReference>
<dbReference type="Pfam" id="PF14492">
    <property type="entry name" value="EFG_III"/>
    <property type="match status" value="1"/>
</dbReference>
<dbReference type="InterPro" id="IPR009000">
    <property type="entry name" value="Transl_B-barrel_sf"/>
</dbReference>
<organism evidence="8 9">
    <name type="scientific">Spartinivicinus poritis</name>
    <dbReference type="NCBI Taxonomy" id="2994640"/>
    <lineage>
        <taxon>Bacteria</taxon>
        <taxon>Pseudomonadati</taxon>
        <taxon>Pseudomonadota</taxon>
        <taxon>Gammaproteobacteria</taxon>
        <taxon>Oceanospirillales</taxon>
        <taxon>Zooshikellaceae</taxon>
        <taxon>Spartinivicinus</taxon>
    </lineage>
</organism>
<evidence type="ECO:0000256" key="2">
    <source>
        <dbReference type="ARBA" id="ARBA00022741"/>
    </source>
</evidence>
<evidence type="ECO:0000256" key="5">
    <source>
        <dbReference type="ARBA" id="ARBA00023134"/>
    </source>
</evidence>
<evidence type="ECO:0000256" key="1">
    <source>
        <dbReference type="ARBA" id="ARBA00017872"/>
    </source>
</evidence>
<dbReference type="NCBIfam" id="NF009891">
    <property type="entry name" value="PRK13351.1-1"/>
    <property type="match status" value="1"/>
</dbReference>
<dbReference type="Pfam" id="PF22042">
    <property type="entry name" value="EF-G_D2"/>
    <property type="match status" value="1"/>
</dbReference>
<dbReference type="InterPro" id="IPR035649">
    <property type="entry name" value="EFG_V"/>
</dbReference>
<dbReference type="InterPro" id="IPR027417">
    <property type="entry name" value="P-loop_NTPase"/>
</dbReference>
<dbReference type="InterPro" id="IPR005225">
    <property type="entry name" value="Small_GTP-bd"/>
</dbReference>
<dbReference type="RefSeq" id="WP_274687363.1">
    <property type="nucleotide sequence ID" value="NZ_JAPMOU010000003.1"/>
</dbReference>
<feature type="domain" description="Tr-type G" evidence="7">
    <location>
        <begin position="6"/>
        <end position="264"/>
    </location>
</feature>
<keyword evidence="5" id="KW-0342">GTP-binding</keyword>
<comment type="function">
    <text evidence="6">Catalyzes the GTP-dependent ribosomal translocation step during translation elongation. During this step, the ribosome changes from the pre-translocational (PRE) to the post-translocational (POST) state as the newly formed A-site-bound peptidyl-tRNA and P-site-bound deacylated tRNA move to the P and E sites, respectively. Catalyzes the coordinated movement of the two tRNA molecules, the mRNA and conformational changes in the ribosome.</text>
</comment>
<dbReference type="SUPFAM" id="SSF54211">
    <property type="entry name" value="Ribosomal protein S5 domain 2-like"/>
    <property type="match status" value="1"/>
</dbReference>
<evidence type="ECO:0000259" key="7">
    <source>
        <dbReference type="PROSITE" id="PS51722"/>
    </source>
</evidence>
<keyword evidence="9" id="KW-1185">Reference proteome</keyword>
<dbReference type="SUPFAM" id="SSF54980">
    <property type="entry name" value="EF-G C-terminal domain-like"/>
    <property type="match status" value="2"/>
</dbReference>
<dbReference type="InterPro" id="IPR000795">
    <property type="entry name" value="T_Tr_GTP-bd_dom"/>
</dbReference>
<dbReference type="InterPro" id="IPR041095">
    <property type="entry name" value="EFG_II"/>
</dbReference>
<dbReference type="Gene3D" id="3.30.70.870">
    <property type="entry name" value="Elongation Factor G (Translational Gtpase), domain 3"/>
    <property type="match status" value="1"/>
</dbReference>
<name>A0ABT5U753_9GAMM</name>
<dbReference type="Pfam" id="PF03764">
    <property type="entry name" value="EFG_IV"/>
    <property type="match status" value="1"/>
</dbReference>
<dbReference type="Pfam" id="PF00679">
    <property type="entry name" value="EFG_C"/>
    <property type="match status" value="1"/>
</dbReference>
<sequence>MTYTTNDIRNIALIGHTGVGKTILTERLLCTAGAINTMGSINRGSTLSDFDEQEKTQGHSLYPAVCSLDYQNTHINLLDTPGFPDFSARAMSVLAAADAAALVINAAEGVEMVAERLMESAKHFKLCRMIIVNHIDSQQINYQELIEQIQTTFGEECLPLNLPVKNGEAVTDCYFSPDESKQTDFSSVEDAHNQLIDQVVEVDDQLMELYLEQGESLSPSQLHDPFEKALRENHLIPICFTSAETGAGINELLQIFKQLMPSPLESNLPQFVKGEGEKVTQVKVVADPDKHVIAHVFKVAVDPYVGKLAMFRIHQGTIKPDTQLFIGDNRKAFKVSHLLKLQGKKSQEISKGIPGDICAVAKVNEIEYDNVLHDSHDEDHYHLIPIDLPPPMHGLAIEPVRRGDEQKLSDALHKIVAEDPTLVVEQRVAMNEMVLRGQGELHLKIILEKMHQQMNVAVATRPPSIAYRETITQPAAGHSRHKKQTGGAGQFGEVFLKVEPLERGVGFEFVNQITGGVIPSQFIPAVEKGVKQVLEGGAIAGYPLQDVRVIVYDGKHHPVDSKEIAFVSAGKKAFLDAIDKAKPVILEPTVNLEITAPAQCMGDISGDIASFRGIISGTEALPGGKIKIKAQVTLREISDYQSRLKSLTGGEGFYSMTFSHYGVVPGDLQQSLIKEYHHHKEAS</sequence>
<dbReference type="EMBL" id="JAPMOU010000003">
    <property type="protein sequence ID" value="MDE1460994.1"/>
    <property type="molecule type" value="Genomic_DNA"/>
</dbReference>
<gene>
    <name evidence="8" type="primary">fusA</name>
    <name evidence="8" type="ORF">ORQ98_03315</name>
</gene>
<reference evidence="8 9" key="1">
    <citation type="submission" date="2022-11" db="EMBL/GenBank/DDBJ databases">
        <title>Spartinivicinus poritis sp. nov., isolated from scleractinian coral Porites lutea.</title>
        <authorList>
            <person name="Zhang G."/>
            <person name="Cai L."/>
            <person name="Wei Q."/>
        </authorList>
    </citation>
    <scope>NUCLEOTIDE SEQUENCE [LARGE SCALE GENOMIC DNA]</scope>
    <source>
        <strain evidence="8 9">A2-2</strain>
    </source>
</reference>
<dbReference type="SMART" id="SM00889">
    <property type="entry name" value="EFG_IV"/>
    <property type="match status" value="1"/>
</dbReference>
<dbReference type="InterPro" id="IPR035647">
    <property type="entry name" value="EFG_III/V"/>
</dbReference>
<keyword evidence="2" id="KW-0547">Nucleotide-binding</keyword>
<dbReference type="Pfam" id="PF00009">
    <property type="entry name" value="GTP_EFTU"/>
    <property type="match status" value="1"/>
</dbReference>
<dbReference type="InterPro" id="IPR053905">
    <property type="entry name" value="EF-G-like_DII"/>
</dbReference>
<keyword evidence="4" id="KW-0648">Protein biosynthesis</keyword>
<dbReference type="PANTHER" id="PTHR43261">
    <property type="entry name" value="TRANSLATION ELONGATION FACTOR G-RELATED"/>
    <property type="match status" value="1"/>
</dbReference>
<dbReference type="InterPro" id="IPR005517">
    <property type="entry name" value="Transl_elong_EFG/EF2_IV"/>
</dbReference>
<dbReference type="InterPro" id="IPR014721">
    <property type="entry name" value="Ribsml_uS5_D2-typ_fold_subgr"/>
</dbReference>
<dbReference type="NCBIfam" id="NF009381">
    <property type="entry name" value="PRK12740.1-5"/>
    <property type="match status" value="1"/>
</dbReference>
<evidence type="ECO:0000256" key="3">
    <source>
        <dbReference type="ARBA" id="ARBA00022768"/>
    </source>
</evidence>
<dbReference type="SUPFAM" id="SSF50447">
    <property type="entry name" value="Translation proteins"/>
    <property type="match status" value="1"/>
</dbReference>
<accession>A0ABT5U753</accession>
<evidence type="ECO:0000256" key="4">
    <source>
        <dbReference type="ARBA" id="ARBA00022917"/>
    </source>
</evidence>
<evidence type="ECO:0000313" key="8">
    <source>
        <dbReference type="EMBL" id="MDE1460994.1"/>
    </source>
</evidence>
<dbReference type="CDD" id="cd03713">
    <property type="entry name" value="EFG_mtEFG_C"/>
    <property type="match status" value="1"/>
</dbReference>
<dbReference type="SMART" id="SM00838">
    <property type="entry name" value="EFG_C"/>
    <property type="match status" value="1"/>
</dbReference>
<dbReference type="SUPFAM" id="SSF52540">
    <property type="entry name" value="P-loop containing nucleoside triphosphate hydrolases"/>
    <property type="match status" value="1"/>
</dbReference>
<dbReference type="InterPro" id="IPR047872">
    <property type="entry name" value="EFG_IV"/>
</dbReference>
<keyword evidence="3 8" id="KW-0251">Elongation factor</keyword>
<dbReference type="InterPro" id="IPR020568">
    <property type="entry name" value="Ribosomal_Su5_D2-typ_SF"/>
</dbReference>
<comment type="caution">
    <text evidence="8">The sequence shown here is derived from an EMBL/GenBank/DDBJ whole genome shotgun (WGS) entry which is preliminary data.</text>
</comment>
<dbReference type="PROSITE" id="PS51722">
    <property type="entry name" value="G_TR_2"/>
    <property type="match status" value="1"/>
</dbReference>
<dbReference type="InterPro" id="IPR000640">
    <property type="entry name" value="EFG_V-like"/>
</dbReference>
<evidence type="ECO:0000256" key="6">
    <source>
        <dbReference type="ARBA" id="ARBA00024731"/>
    </source>
</evidence>
<evidence type="ECO:0000313" key="9">
    <source>
        <dbReference type="Proteomes" id="UP001528823"/>
    </source>
</evidence>
<dbReference type="Gene3D" id="3.40.50.300">
    <property type="entry name" value="P-loop containing nucleotide triphosphate hydrolases"/>
    <property type="match status" value="1"/>
</dbReference>
<dbReference type="Gene3D" id="3.30.70.240">
    <property type="match status" value="1"/>
</dbReference>
<protein>
    <recommendedName>
        <fullName evidence="1">Elongation factor G</fullName>
    </recommendedName>
</protein>
<dbReference type="Gene3D" id="2.40.30.10">
    <property type="entry name" value="Translation factors"/>
    <property type="match status" value="1"/>
</dbReference>
<proteinExistence type="predicted"/>
<dbReference type="CDD" id="cd01434">
    <property type="entry name" value="EFG_mtEFG1_IV"/>
    <property type="match status" value="1"/>
</dbReference>
<dbReference type="InterPro" id="IPR009022">
    <property type="entry name" value="EFG_III"/>
</dbReference>
<dbReference type="PANTHER" id="PTHR43261:SF6">
    <property type="entry name" value="ELONGATION FACTOR G-LIKE PROTEIN"/>
    <property type="match status" value="1"/>
</dbReference>
<dbReference type="CDD" id="cd16262">
    <property type="entry name" value="EFG_III"/>
    <property type="match status" value="1"/>
</dbReference>
<dbReference type="GO" id="GO:0003746">
    <property type="term" value="F:translation elongation factor activity"/>
    <property type="evidence" value="ECO:0007669"/>
    <property type="project" value="UniProtKB-KW"/>
</dbReference>
<dbReference type="Proteomes" id="UP001528823">
    <property type="component" value="Unassembled WGS sequence"/>
</dbReference>